<dbReference type="InterPro" id="IPR006059">
    <property type="entry name" value="SBP"/>
</dbReference>
<dbReference type="PANTHER" id="PTHR30222">
    <property type="entry name" value="SPERMIDINE/PUTRESCINE-BINDING PERIPLASMIC PROTEIN"/>
    <property type="match status" value="1"/>
</dbReference>
<keyword evidence="2" id="KW-0574">Periplasm</keyword>
<keyword evidence="1 3" id="KW-0732">Signal</keyword>
<dbReference type="RefSeq" id="WP_053251926.1">
    <property type="nucleotide sequence ID" value="NZ_LGAP01000027.1"/>
</dbReference>
<accession>A0A0L8BIE5</accession>
<proteinExistence type="predicted"/>
<evidence type="ECO:0000256" key="2">
    <source>
        <dbReference type="ARBA" id="ARBA00022764"/>
    </source>
</evidence>
<evidence type="ECO:0000313" key="4">
    <source>
        <dbReference type="EMBL" id="KOF14330.1"/>
    </source>
</evidence>
<dbReference type="AlphaFoldDB" id="A0A0L8BIE5"/>
<organism evidence="4 5">
    <name type="scientific">Ensifer adhaerens</name>
    <name type="common">Sinorhizobium morelense</name>
    <dbReference type="NCBI Taxonomy" id="106592"/>
    <lineage>
        <taxon>Bacteria</taxon>
        <taxon>Pseudomonadati</taxon>
        <taxon>Pseudomonadota</taxon>
        <taxon>Alphaproteobacteria</taxon>
        <taxon>Hyphomicrobiales</taxon>
        <taxon>Rhizobiaceae</taxon>
        <taxon>Sinorhizobium/Ensifer group</taxon>
        <taxon>Ensifer</taxon>
    </lineage>
</organism>
<evidence type="ECO:0000256" key="1">
    <source>
        <dbReference type="ARBA" id="ARBA00022729"/>
    </source>
</evidence>
<dbReference type="EMBL" id="LGAP01000027">
    <property type="protein sequence ID" value="KOF14330.1"/>
    <property type="molecule type" value="Genomic_DNA"/>
</dbReference>
<dbReference type="PANTHER" id="PTHR30222:SF2">
    <property type="entry name" value="ABC TRANSPORTER SUBSTRATE-BINDING PROTEIN"/>
    <property type="match status" value="1"/>
</dbReference>
<sequence>MKTYFLTTAMVLVLAASAKADVVVMSWGGDYGAGQVAAFNKPFTEQTGIKSSMVDSDNPTALIKSMVEANNVTVDVVEVEYPDAIRGCDEGLLEQIDPAILPAASNGTAAKSDFMEGAITECGVATVVYSWVFAYDNKKFPQGPATMAEFFDTQKFPGKRALRKQPKFALEMALMADGVPAAEVYKVLATPEGVDRAFKKLDSIKGDLVWYQANAEAARLLADGEVVMSTGPANRFFNAAVSEGKPFSTVWDGQIYDFAMFVIPKGAPHLDDAKKYLAFSTDTKQLASMATELPFGPARKSAVPLVHFFKDGKTDIRPHMPTNPENLKNALSVSSEFWADHEAELTERFNTWLASN</sequence>
<evidence type="ECO:0000256" key="3">
    <source>
        <dbReference type="SAM" id="SignalP"/>
    </source>
</evidence>
<feature type="chain" id="PRO_5005581261" evidence="3">
    <location>
        <begin position="21"/>
        <end position="356"/>
    </location>
</feature>
<dbReference type="CDD" id="cd13589">
    <property type="entry name" value="PBP2_polyamine_RpCGA009"/>
    <property type="match status" value="1"/>
</dbReference>
<reference evidence="5" key="1">
    <citation type="submission" date="2015-07" db="EMBL/GenBank/DDBJ databases">
        <title>Whole genome sequence of an Ensifer adhaerens strain isolated from a cave pool in the Wind Cave National Park.</title>
        <authorList>
            <person name="Eng W.W.H."/>
            <person name="Gan H.M."/>
            <person name="Barton H.A."/>
            <person name="Savka M.A."/>
        </authorList>
    </citation>
    <scope>NUCLEOTIDE SEQUENCE [LARGE SCALE GENOMIC DNA]</scope>
    <source>
        <strain evidence="5">SD006</strain>
    </source>
</reference>
<dbReference type="OrthoDB" id="9815444at2"/>
<evidence type="ECO:0000313" key="5">
    <source>
        <dbReference type="Proteomes" id="UP000037425"/>
    </source>
</evidence>
<protein>
    <submittedName>
        <fullName evidence="4">Spermidine/putrescine ABC transporter substrate-binding protein</fullName>
    </submittedName>
</protein>
<dbReference type="Proteomes" id="UP000037425">
    <property type="component" value="Unassembled WGS sequence"/>
</dbReference>
<dbReference type="Gene3D" id="3.40.190.10">
    <property type="entry name" value="Periplasmic binding protein-like II"/>
    <property type="match status" value="2"/>
</dbReference>
<name>A0A0L8BIE5_ENSAD</name>
<feature type="signal peptide" evidence="3">
    <location>
        <begin position="1"/>
        <end position="20"/>
    </location>
</feature>
<dbReference type="PATRIC" id="fig|106592.7.peg.4224"/>
<dbReference type="Pfam" id="PF13416">
    <property type="entry name" value="SBP_bac_8"/>
    <property type="match status" value="1"/>
</dbReference>
<gene>
    <name evidence="4" type="ORF">AC244_27170</name>
</gene>
<dbReference type="SUPFAM" id="SSF53850">
    <property type="entry name" value="Periplasmic binding protein-like II"/>
    <property type="match status" value="1"/>
</dbReference>
<comment type="caution">
    <text evidence="4">The sequence shown here is derived from an EMBL/GenBank/DDBJ whole genome shotgun (WGS) entry which is preliminary data.</text>
</comment>